<gene>
    <name evidence="2" type="ORF">GCM10025866_30880</name>
</gene>
<protein>
    <submittedName>
        <fullName evidence="2">Uncharacterized protein</fullName>
    </submittedName>
</protein>
<reference evidence="3" key="1">
    <citation type="journal article" date="2019" name="Int. J. Syst. Evol. Microbiol.">
        <title>The Global Catalogue of Microorganisms (GCM) 10K type strain sequencing project: providing services to taxonomists for standard genome sequencing and annotation.</title>
        <authorList>
            <consortium name="The Broad Institute Genomics Platform"/>
            <consortium name="The Broad Institute Genome Sequencing Center for Infectious Disease"/>
            <person name="Wu L."/>
            <person name="Ma J."/>
        </authorList>
    </citation>
    <scope>NUCLEOTIDE SEQUENCE [LARGE SCALE GENOMIC DNA]</scope>
    <source>
        <strain evidence="3">NBRC 108725</strain>
    </source>
</reference>
<accession>A0ABM8GFP9</accession>
<proteinExistence type="predicted"/>
<name>A0ABM8GFP9_9MICO</name>
<keyword evidence="3" id="KW-1185">Reference proteome</keyword>
<dbReference type="RefSeq" id="WP_286277129.1">
    <property type="nucleotide sequence ID" value="NZ_AP027731.1"/>
</dbReference>
<evidence type="ECO:0000256" key="1">
    <source>
        <dbReference type="SAM" id="MobiDB-lite"/>
    </source>
</evidence>
<feature type="region of interest" description="Disordered" evidence="1">
    <location>
        <begin position="26"/>
        <end position="63"/>
    </location>
</feature>
<dbReference type="Proteomes" id="UP001321498">
    <property type="component" value="Chromosome"/>
</dbReference>
<organism evidence="2 3">
    <name type="scientific">Naasia aerilata</name>
    <dbReference type="NCBI Taxonomy" id="1162966"/>
    <lineage>
        <taxon>Bacteria</taxon>
        <taxon>Bacillati</taxon>
        <taxon>Actinomycetota</taxon>
        <taxon>Actinomycetes</taxon>
        <taxon>Micrococcales</taxon>
        <taxon>Microbacteriaceae</taxon>
        <taxon>Naasia</taxon>
    </lineage>
</organism>
<dbReference type="EMBL" id="AP027731">
    <property type="protein sequence ID" value="BDZ47179.1"/>
    <property type="molecule type" value="Genomic_DNA"/>
</dbReference>
<evidence type="ECO:0000313" key="2">
    <source>
        <dbReference type="EMBL" id="BDZ47179.1"/>
    </source>
</evidence>
<sequence length="63" mass="6440">MGGQGTTIDPDIDLATVLVLAQGSATIGTPESGEDQDQPLDLLADPVSIPEPSNPRRSRTAGP</sequence>
<evidence type="ECO:0000313" key="3">
    <source>
        <dbReference type="Proteomes" id="UP001321498"/>
    </source>
</evidence>